<name>A0A3N4IXW2_9PEZI</name>
<organism evidence="1 2">
    <name type="scientific">Choiromyces venosus 120613-1</name>
    <dbReference type="NCBI Taxonomy" id="1336337"/>
    <lineage>
        <taxon>Eukaryota</taxon>
        <taxon>Fungi</taxon>
        <taxon>Dikarya</taxon>
        <taxon>Ascomycota</taxon>
        <taxon>Pezizomycotina</taxon>
        <taxon>Pezizomycetes</taxon>
        <taxon>Pezizales</taxon>
        <taxon>Tuberaceae</taxon>
        <taxon>Choiromyces</taxon>
    </lineage>
</organism>
<proteinExistence type="predicted"/>
<evidence type="ECO:0000313" key="1">
    <source>
        <dbReference type="EMBL" id="RPA89628.1"/>
    </source>
</evidence>
<gene>
    <name evidence="1" type="ORF">L873DRAFT_618460</name>
</gene>
<evidence type="ECO:0000313" key="2">
    <source>
        <dbReference type="Proteomes" id="UP000276215"/>
    </source>
</evidence>
<accession>A0A3N4IXW2</accession>
<keyword evidence="2" id="KW-1185">Reference proteome</keyword>
<dbReference type="EMBL" id="ML120564">
    <property type="protein sequence ID" value="RPA89628.1"/>
    <property type="molecule type" value="Genomic_DNA"/>
</dbReference>
<sequence>MLRNSRFSQQLLRNCSYHVSDCLILLRKKVAVQTRDGNIVYPCLIAEAVDDKGALFFLPIIGGSHLFKGLTLHIPRISFPYSWIPKTNQDSPTDILISSSIASPSPPISKLFRSHKPIPNTIKSIIAQALMSVLRLQWGDPLHDLRIPVRRCECLIVCIAETPYCVVAVEN</sequence>
<dbReference type="AlphaFoldDB" id="A0A3N4IXW2"/>
<dbReference type="Proteomes" id="UP000276215">
    <property type="component" value="Unassembled WGS sequence"/>
</dbReference>
<reference evidence="1 2" key="1">
    <citation type="journal article" date="2018" name="Nat. Ecol. Evol.">
        <title>Pezizomycetes genomes reveal the molecular basis of ectomycorrhizal truffle lifestyle.</title>
        <authorList>
            <person name="Murat C."/>
            <person name="Payen T."/>
            <person name="Noel B."/>
            <person name="Kuo A."/>
            <person name="Morin E."/>
            <person name="Chen J."/>
            <person name="Kohler A."/>
            <person name="Krizsan K."/>
            <person name="Balestrini R."/>
            <person name="Da Silva C."/>
            <person name="Montanini B."/>
            <person name="Hainaut M."/>
            <person name="Levati E."/>
            <person name="Barry K.W."/>
            <person name="Belfiori B."/>
            <person name="Cichocki N."/>
            <person name="Clum A."/>
            <person name="Dockter R.B."/>
            <person name="Fauchery L."/>
            <person name="Guy J."/>
            <person name="Iotti M."/>
            <person name="Le Tacon F."/>
            <person name="Lindquist E.A."/>
            <person name="Lipzen A."/>
            <person name="Malagnac F."/>
            <person name="Mello A."/>
            <person name="Molinier V."/>
            <person name="Miyauchi S."/>
            <person name="Poulain J."/>
            <person name="Riccioni C."/>
            <person name="Rubini A."/>
            <person name="Sitrit Y."/>
            <person name="Splivallo R."/>
            <person name="Traeger S."/>
            <person name="Wang M."/>
            <person name="Zifcakova L."/>
            <person name="Wipf D."/>
            <person name="Zambonelli A."/>
            <person name="Paolocci F."/>
            <person name="Nowrousian M."/>
            <person name="Ottonello S."/>
            <person name="Baldrian P."/>
            <person name="Spatafora J.W."/>
            <person name="Henrissat B."/>
            <person name="Nagy L.G."/>
            <person name="Aury J.M."/>
            <person name="Wincker P."/>
            <person name="Grigoriev I.V."/>
            <person name="Bonfante P."/>
            <person name="Martin F.M."/>
        </authorList>
    </citation>
    <scope>NUCLEOTIDE SEQUENCE [LARGE SCALE GENOMIC DNA]</scope>
    <source>
        <strain evidence="1 2">120613-1</strain>
    </source>
</reference>
<protein>
    <submittedName>
        <fullName evidence="1">Uncharacterized protein</fullName>
    </submittedName>
</protein>